<feature type="domain" description="Glycosyl-hydrolase 97 C-terminal oligomerisation" evidence="6">
    <location>
        <begin position="538"/>
        <end position="625"/>
    </location>
</feature>
<dbReference type="Gene3D" id="2.60.40.1180">
    <property type="entry name" value="Golgi alpha-mannosidase II"/>
    <property type="match status" value="1"/>
</dbReference>
<dbReference type="InterPro" id="IPR013780">
    <property type="entry name" value="Glyco_hydro_b"/>
</dbReference>
<organism evidence="7 8">
    <name type="scientific">Luteolibacter soli</name>
    <dbReference type="NCBI Taxonomy" id="3135280"/>
    <lineage>
        <taxon>Bacteria</taxon>
        <taxon>Pseudomonadati</taxon>
        <taxon>Verrucomicrobiota</taxon>
        <taxon>Verrucomicrobiia</taxon>
        <taxon>Verrucomicrobiales</taxon>
        <taxon>Verrucomicrobiaceae</taxon>
        <taxon>Luteolibacter</taxon>
    </lineage>
</organism>
<keyword evidence="3" id="KW-0732">Signal</keyword>
<dbReference type="InterPro" id="IPR052720">
    <property type="entry name" value="Glycosyl_hydrolase_97"/>
</dbReference>
<evidence type="ECO:0000259" key="6">
    <source>
        <dbReference type="Pfam" id="PF14509"/>
    </source>
</evidence>
<name>A0ABU9AYJ0_9BACT</name>
<feature type="domain" description="Glycosyl-hydrolase 97 catalytic" evidence="4">
    <location>
        <begin position="308"/>
        <end position="445"/>
    </location>
</feature>
<dbReference type="EMBL" id="JBBUKT010000008">
    <property type="protein sequence ID" value="MEK7952825.1"/>
    <property type="molecule type" value="Genomic_DNA"/>
</dbReference>
<evidence type="ECO:0000256" key="1">
    <source>
        <dbReference type="ARBA" id="ARBA00022801"/>
    </source>
</evidence>
<gene>
    <name evidence="7" type="ORF">WKV53_20090</name>
</gene>
<accession>A0ABU9AYJ0</accession>
<proteinExistence type="predicted"/>
<dbReference type="Pfam" id="PF14509">
    <property type="entry name" value="GH97_C"/>
    <property type="match status" value="1"/>
</dbReference>
<evidence type="ECO:0000313" key="8">
    <source>
        <dbReference type="Proteomes" id="UP001371305"/>
    </source>
</evidence>
<dbReference type="PANTHER" id="PTHR35803">
    <property type="entry name" value="GLUCAN 1,4-ALPHA-GLUCOSIDASE SUSB-RELATED"/>
    <property type="match status" value="1"/>
</dbReference>
<feature type="signal peptide" evidence="3">
    <location>
        <begin position="1"/>
        <end position="20"/>
    </location>
</feature>
<keyword evidence="2" id="KW-0326">Glycosidase</keyword>
<keyword evidence="8" id="KW-1185">Reference proteome</keyword>
<evidence type="ECO:0000256" key="2">
    <source>
        <dbReference type="ARBA" id="ARBA00023295"/>
    </source>
</evidence>
<evidence type="ECO:0000259" key="5">
    <source>
        <dbReference type="Pfam" id="PF14508"/>
    </source>
</evidence>
<dbReference type="InterPro" id="IPR014718">
    <property type="entry name" value="GH-type_carb-bd"/>
</dbReference>
<dbReference type="SUPFAM" id="SSF51445">
    <property type="entry name" value="(Trans)glycosidases"/>
    <property type="match status" value="1"/>
</dbReference>
<dbReference type="InterPro" id="IPR017853">
    <property type="entry name" value="GH"/>
</dbReference>
<dbReference type="Pfam" id="PF10566">
    <property type="entry name" value="Glyco_hydro_97"/>
    <property type="match status" value="1"/>
</dbReference>
<dbReference type="Gene3D" id="2.70.98.10">
    <property type="match status" value="1"/>
</dbReference>
<dbReference type="Gene3D" id="3.20.20.70">
    <property type="entry name" value="Aldolase class I"/>
    <property type="match status" value="1"/>
</dbReference>
<keyword evidence="1 7" id="KW-0378">Hydrolase</keyword>
<dbReference type="InterPro" id="IPR029486">
    <property type="entry name" value="GH97_N"/>
</dbReference>
<dbReference type="InterPro" id="IPR013785">
    <property type="entry name" value="Aldolase_TIM"/>
</dbReference>
<protein>
    <submittedName>
        <fullName evidence="7">Glycoside hydrolase family 97 catalytic domain-containing protein</fullName>
    </submittedName>
</protein>
<sequence length="629" mass="69383">MRPVWSFALLLLGVCPAAEVARLASPDGHNTITVDLDEAGVPSYRVSRKGQEVLGTSPLGLKAGNDDFAKGLKVISTSKVEEHREQYELFAGIRPRVDQGHRRLSITLANEGGARMELDLDAGNEGVAFRYRLEGESDELTVDEEASGFRVPGEAKGWISPYNASSSSSPAYEDYYFAVKPGDPPPYSRGGDTRGWYFPALFQTPGAWLLLTESGTGENYCACHLGPDSSGGVYRIAFPFEDEGTKRVKYSHGVKPRHSLPWTMPWRVIAVGDSAGDILSSTLVTDLAEPSKIADTSWIKPGRASWSWWAYPDRRNETELYSSYITYAAKQGWEYSLLDAGWEKADTKALAEQAARDKVGLLVWSHAEVFYDADRRKRRLDEIAALGIRGVKIDFWSTDRQEALEAMEATLRDAAERKLLVNFHGCTLPRGWQRTWPNFVAAESVLGEESYMYDERYPEKAAELATILPFTRNVAGPMDFTPLGLAEKRYPRKNTAAHELATALIFTSGIVHYADKPETYEAFPAAAREILKTAPARWDETRCLIGEPGNAVILARRAGDAWFIAGINGTAGDRPVELDLSGFGNKGWKLVQEGADALKSLDEQAVPASTGKWTHTLPARGGFVLKQDS</sequence>
<dbReference type="InterPro" id="IPR019563">
    <property type="entry name" value="GH97_catalytic"/>
</dbReference>
<evidence type="ECO:0000313" key="7">
    <source>
        <dbReference type="EMBL" id="MEK7952825.1"/>
    </source>
</evidence>
<dbReference type="InterPro" id="IPR029483">
    <property type="entry name" value="GH97_C"/>
</dbReference>
<comment type="caution">
    <text evidence="7">The sequence shown here is derived from an EMBL/GenBank/DDBJ whole genome shotgun (WGS) entry which is preliminary data.</text>
</comment>
<feature type="domain" description="Glycosyl-hydrolase 97 N-terminal" evidence="5">
    <location>
        <begin position="23"/>
        <end position="290"/>
    </location>
</feature>
<dbReference type="PANTHER" id="PTHR35803:SF2">
    <property type="entry name" value="RETAINING ALPHA-GALACTOSIDASE"/>
    <property type="match status" value="1"/>
</dbReference>
<evidence type="ECO:0000256" key="3">
    <source>
        <dbReference type="SAM" id="SignalP"/>
    </source>
</evidence>
<feature type="chain" id="PRO_5046591901" evidence="3">
    <location>
        <begin position="21"/>
        <end position="629"/>
    </location>
</feature>
<reference evidence="7 8" key="1">
    <citation type="submission" date="2024-04" db="EMBL/GenBank/DDBJ databases">
        <title>Luteolibacter sp. isolated from soil.</title>
        <authorList>
            <person name="An J."/>
        </authorList>
    </citation>
    <scope>NUCLEOTIDE SEQUENCE [LARGE SCALE GENOMIC DNA]</scope>
    <source>
        <strain evidence="7 8">Y139</strain>
    </source>
</reference>
<dbReference type="Pfam" id="PF14508">
    <property type="entry name" value="GH97_N"/>
    <property type="match status" value="1"/>
</dbReference>
<dbReference type="Proteomes" id="UP001371305">
    <property type="component" value="Unassembled WGS sequence"/>
</dbReference>
<dbReference type="GO" id="GO:0016787">
    <property type="term" value="F:hydrolase activity"/>
    <property type="evidence" value="ECO:0007669"/>
    <property type="project" value="UniProtKB-KW"/>
</dbReference>
<evidence type="ECO:0000259" key="4">
    <source>
        <dbReference type="Pfam" id="PF10566"/>
    </source>
</evidence>
<dbReference type="RefSeq" id="WP_341406582.1">
    <property type="nucleotide sequence ID" value="NZ_JBBUKT010000008.1"/>
</dbReference>